<evidence type="ECO:0000313" key="2">
    <source>
        <dbReference type="EMBL" id="QTE22381.1"/>
    </source>
</evidence>
<evidence type="ECO:0000256" key="1">
    <source>
        <dbReference type="SAM" id="Phobius"/>
    </source>
</evidence>
<keyword evidence="1" id="KW-0812">Transmembrane</keyword>
<accession>A0A975H6E4</accession>
<organism evidence="2 3">
    <name type="scientific">Polaribacter cellanae</name>
    <dbReference type="NCBI Taxonomy" id="2818493"/>
    <lineage>
        <taxon>Bacteria</taxon>
        <taxon>Pseudomonadati</taxon>
        <taxon>Bacteroidota</taxon>
        <taxon>Flavobacteriia</taxon>
        <taxon>Flavobacteriales</taxon>
        <taxon>Flavobacteriaceae</taxon>
    </lineage>
</organism>
<keyword evidence="3" id="KW-1185">Reference proteome</keyword>
<evidence type="ECO:0008006" key="4">
    <source>
        <dbReference type="Google" id="ProtNLM"/>
    </source>
</evidence>
<feature type="transmembrane region" description="Helical" evidence="1">
    <location>
        <begin position="47"/>
        <end position="69"/>
    </location>
</feature>
<proteinExistence type="predicted"/>
<feature type="transmembrane region" description="Helical" evidence="1">
    <location>
        <begin position="76"/>
        <end position="94"/>
    </location>
</feature>
<protein>
    <recommendedName>
        <fullName evidence="4">Stage II sporulation protein M</fullName>
    </recommendedName>
</protein>
<sequence length="167" mass="19052">MKVNKYHLAIVLLLILVLSSFKPSHINLESQSTKNITSNLQVLHTKYDYINIFLTNLMAGIVLSVVGFFTGGIITLLILLWNFILLWIIYASVVSSHQNINIILYYSKHLPIEIYAFALFSIIGFRGFNFYKKLIGSNELGIKLFPNIKELLIPTFLLFLSSLIEVL</sequence>
<dbReference type="EMBL" id="CP071869">
    <property type="protein sequence ID" value="QTE22381.1"/>
    <property type="molecule type" value="Genomic_DNA"/>
</dbReference>
<dbReference type="RefSeq" id="WP_208078175.1">
    <property type="nucleotide sequence ID" value="NZ_CP071869.1"/>
</dbReference>
<gene>
    <name evidence="2" type="ORF">J3359_16500</name>
</gene>
<dbReference type="AlphaFoldDB" id="A0A975H6E4"/>
<evidence type="ECO:0000313" key="3">
    <source>
        <dbReference type="Proteomes" id="UP000663920"/>
    </source>
</evidence>
<dbReference type="Proteomes" id="UP000663920">
    <property type="component" value="Chromosome"/>
</dbReference>
<reference evidence="2 3" key="1">
    <citation type="submission" date="2021-03" db="EMBL/GenBank/DDBJ databases">
        <title>Complete genome of Polaribacter_sp.SM13.</title>
        <authorList>
            <person name="Jeong S.W."/>
            <person name="Bae J.W."/>
        </authorList>
    </citation>
    <scope>NUCLEOTIDE SEQUENCE [LARGE SCALE GENOMIC DNA]</scope>
    <source>
        <strain evidence="2 3">SM13</strain>
    </source>
</reference>
<dbReference type="KEGG" id="pcea:J3359_16500"/>
<name>A0A975H6E4_9FLAO</name>
<keyword evidence="1" id="KW-0472">Membrane</keyword>
<keyword evidence="1" id="KW-1133">Transmembrane helix</keyword>